<name>A0A977PYJ6_9CYAN</name>
<reference evidence="2" key="1">
    <citation type="submission" date="2021-04" db="EMBL/GenBank/DDBJ databases">
        <title>Genome sequence of Woronichinia naegeliana from Washington state freshwater lake bloom.</title>
        <authorList>
            <person name="Dreher T.W."/>
        </authorList>
    </citation>
    <scope>NUCLEOTIDE SEQUENCE</scope>
    <source>
        <strain evidence="2">WA131</strain>
    </source>
</reference>
<feature type="region of interest" description="Disordered" evidence="1">
    <location>
        <begin position="81"/>
        <end position="128"/>
    </location>
</feature>
<dbReference type="KEGG" id="wna:KA717_15455"/>
<gene>
    <name evidence="2" type="ORF">KA717_15455</name>
</gene>
<feature type="region of interest" description="Disordered" evidence="1">
    <location>
        <begin position="1"/>
        <end position="25"/>
    </location>
</feature>
<evidence type="ECO:0000313" key="2">
    <source>
        <dbReference type="EMBL" id="UXE63822.1"/>
    </source>
</evidence>
<dbReference type="EMBL" id="CP073041">
    <property type="protein sequence ID" value="UXE63822.1"/>
    <property type="molecule type" value="Genomic_DNA"/>
</dbReference>
<protein>
    <submittedName>
        <fullName evidence="2">Uncharacterized protein</fullName>
    </submittedName>
</protein>
<accession>A0A977PYJ6</accession>
<proteinExistence type="predicted"/>
<dbReference type="Proteomes" id="UP001065613">
    <property type="component" value="Chromosome"/>
</dbReference>
<sequence>MSNPNPRIENLARGRGQKPKLGHQSYKFNISPEDKDRLETIAEAYSCIYADKGSISALLAKIARGELIIAPSISYVPIQNNATGDQERQKKRKRERVLDQDLLDRNKRKSSGGGHPENNHSQQQDELLSLDRLESLVEASSYAN</sequence>
<dbReference type="AlphaFoldDB" id="A0A977PYJ6"/>
<evidence type="ECO:0000256" key="1">
    <source>
        <dbReference type="SAM" id="MobiDB-lite"/>
    </source>
</evidence>
<feature type="compositionally biased region" description="Basic and acidic residues" evidence="1">
    <location>
        <begin position="96"/>
        <end position="105"/>
    </location>
</feature>
<organism evidence="2">
    <name type="scientific">Woronichinia naegeliana WA131</name>
    <dbReference type="NCBI Taxonomy" id="2824559"/>
    <lineage>
        <taxon>Bacteria</taxon>
        <taxon>Bacillati</taxon>
        <taxon>Cyanobacteriota</taxon>
        <taxon>Cyanophyceae</taxon>
        <taxon>Synechococcales</taxon>
        <taxon>Coelosphaeriaceae</taxon>
        <taxon>Woronichinia</taxon>
    </lineage>
</organism>